<reference evidence="2 5" key="2">
    <citation type="submission" date="2018-08" db="EMBL/GenBank/DDBJ databases">
        <title>Genome sequencing of Cutibacterium acnes KCOM 1315.</title>
        <authorList>
            <person name="Kook J.-K."/>
            <person name="Park S.-N."/>
            <person name="Lim Y.K."/>
        </authorList>
    </citation>
    <scope>NUCLEOTIDE SEQUENCE [LARGE SCALE GENOMIC DNA]</scope>
    <source>
        <strain evidence="2 5">KCOM 1315</strain>
    </source>
</reference>
<evidence type="ECO:0000313" key="3">
    <source>
        <dbReference type="EMBL" id="PGF36338.1"/>
    </source>
</evidence>
<evidence type="ECO:0000313" key="5">
    <source>
        <dbReference type="Proteomes" id="UP000256621"/>
    </source>
</evidence>
<proteinExistence type="predicted"/>
<keyword evidence="1" id="KW-1133">Transmembrane helix</keyword>
<evidence type="ECO:0000313" key="4">
    <source>
        <dbReference type="Proteomes" id="UP000226191"/>
    </source>
</evidence>
<sequence length="115" mass="11917">MGYTFTIPLLIVNFIVYVPGALAFVLASRRPVAGAVATTVAGPLIAIAFLKLHLLGAWVPVWGPWNEPFTVLGVDTLSWAILWITAVVGIVVGLVGAYLLGRSGAERAGAGTASS</sequence>
<dbReference type="RefSeq" id="WP_002515452.1">
    <property type="nucleotide sequence ID" value="NZ_AP019664.1"/>
</dbReference>
<dbReference type="EMBL" id="MVCE01000001">
    <property type="protein sequence ID" value="PGF36338.1"/>
    <property type="molecule type" value="Genomic_DNA"/>
</dbReference>
<reference evidence="3 4" key="1">
    <citation type="submission" date="2017-02" db="EMBL/GenBank/DDBJ databases">
        <title>Prevalence of linear plasmids in Cutibacterium acnes isolates obtained from cancerous prostatic tissue.</title>
        <authorList>
            <person name="Davidsson S."/>
            <person name="Bruggemann H."/>
        </authorList>
    </citation>
    <scope>NUCLEOTIDE SEQUENCE [LARGE SCALE GENOMIC DNA]</scope>
    <source>
        <strain evidence="3 4">11-78</strain>
    </source>
</reference>
<dbReference type="GeneID" id="92856822"/>
<protein>
    <submittedName>
        <fullName evidence="3">Uncharacterized protein</fullName>
    </submittedName>
</protein>
<name>A0A2B7IGH8_CUTAC</name>
<keyword evidence="1" id="KW-0812">Transmembrane</keyword>
<feature type="transmembrane region" description="Helical" evidence="1">
    <location>
        <begin position="34"/>
        <end position="59"/>
    </location>
</feature>
<dbReference type="OrthoDB" id="2295138at2"/>
<evidence type="ECO:0000313" key="2">
    <source>
        <dbReference type="EMBL" id="AXM06301.1"/>
    </source>
</evidence>
<gene>
    <name evidence="3" type="ORF">B1B09_01510</name>
    <name evidence="2" type="ORF">DXN06_03385</name>
</gene>
<feature type="transmembrane region" description="Helical" evidence="1">
    <location>
        <begin position="79"/>
        <end position="100"/>
    </location>
</feature>
<dbReference type="Proteomes" id="UP000256621">
    <property type="component" value="Chromosome"/>
</dbReference>
<accession>A0A2B7IGH8</accession>
<keyword evidence="1" id="KW-0472">Membrane</keyword>
<dbReference type="EMBL" id="CP031442">
    <property type="protein sequence ID" value="AXM06301.1"/>
    <property type="molecule type" value="Genomic_DNA"/>
</dbReference>
<evidence type="ECO:0000256" key="1">
    <source>
        <dbReference type="SAM" id="Phobius"/>
    </source>
</evidence>
<organism evidence="3 4">
    <name type="scientific">Cutibacterium acnes</name>
    <name type="common">Propionibacterium acnes</name>
    <dbReference type="NCBI Taxonomy" id="1747"/>
    <lineage>
        <taxon>Bacteria</taxon>
        <taxon>Bacillati</taxon>
        <taxon>Actinomycetota</taxon>
        <taxon>Actinomycetes</taxon>
        <taxon>Propionibacteriales</taxon>
        <taxon>Propionibacteriaceae</taxon>
        <taxon>Cutibacterium</taxon>
    </lineage>
</organism>
<feature type="transmembrane region" description="Helical" evidence="1">
    <location>
        <begin position="6"/>
        <end position="27"/>
    </location>
</feature>
<dbReference type="Proteomes" id="UP000226191">
    <property type="component" value="Unassembled WGS sequence"/>
</dbReference>
<dbReference type="AlphaFoldDB" id="A0A2B7IGH8"/>